<dbReference type="EMBL" id="QRVL01000029">
    <property type="protein sequence ID" value="RGS35716.1"/>
    <property type="molecule type" value="Genomic_DNA"/>
</dbReference>
<proteinExistence type="predicted"/>
<reference evidence="1 2" key="1">
    <citation type="submission" date="2018-08" db="EMBL/GenBank/DDBJ databases">
        <title>A genome reference for cultivated species of the human gut microbiota.</title>
        <authorList>
            <person name="Zou Y."/>
            <person name="Xue W."/>
            <person name="Luo G."/>
        </authorList>
    </citation>
    <scope>NUCLEOTIDE SEQUENCE [LARGE SCALE GENOMIC DNA]</scope>
    <source>
        <strain evidence="1 2">AF22-12AC</strain>
    </source>
</reference>
<dbReference type="RefSeq" id="WP_118098729.1">
    <property type="nucleotide sequence ID" value="NZ_QRVL01000029.1"/>
</dbReference>
<dbReference type="Pfam" id="PF24741">
    <property type="entry name" value="AlkZ-rel"/>
    <property type="match status" value="1"/>
</dbReference>
<sequence length="243" mass="28731">MGNESGTWVMYGVDWNDPECIHTVEEATEYINRIGFLPLFKNDIPGFSLEERTVPEYWWCDDVDKDPWLWRTVIARDRDIVYGKFFDKKAGFISKKWLPVFANYRRDGYDFDALYEDGKAPHKHKKIMDNFMEEKVDAEMLSNELKIKAGFGKDGEKGFDGAITNLCMQIYLCNCDFRKRKNKKGIEYGWDVAVYSSVEHIYGYDYVTSCYKEEPAESWNRLVEYMHETYPIATDKQIRKLLR</sequence>
<dbReference type="InterPro" id="IPR056298">
    <property type="entry name" value="AlkZ-rel"/>
</dbReference>
<name>A0A395V7M8_9FIRM</name>
<protein>
    <submittedName>
        <fullName evidence="1">Uncharacterized protein</fullName>
    </submittedName>
</protein>
<accession>A0A395V7M8</accession>
<evidence type="ECO:0000313" key="2">
    <source>
        <dbReference type="Proteomes" id="UP000266172"/>
    </source>
</evidence>
<organism evidence="1 2">
    <name type="scientific">Roseburia hominis</name>
    <dbReference type="NCBI Taxonomy" id="301301"/>
    <lineage>
        <taxon>Bacteria</taxon>
        <taxon>Bacillati</taxon>
        <taxon>Bacillota</taxon>
        <taxon>Clostridia</taxon>
        <taxon>Lachnospirales</taxon>
        <taxon>Lachnospiraceae</taxon>
        <taxon>Roseburia</taxon>
    </lineage>
</organism>
<comment type="caution">
    <text evidence="1">The sequence shown here is derived from an EMBL/GenBank/DDBJ whole genome shotgun (WGS) entry which is preliminary data.</text>
</comment>
<dbReference type="AlphaFoldDB" id="A0A395V7M8"/>
<evidence type="ECO:0000313" key="1">
    <source>
        <dbReference type="EMBL" id="RGS35716.1"/>
    </source>
</evidence>
<gene>
    <name evidence="1" type="ORF">DWX93_16485</name>
</gene>
<dbReference type="Proteomes" id="UP000266172">
    <property type="component" value="Unassembled WGS sequence"/>
</dbReference>